<dbReference type="EMBL" id="JALLPB020000078">
    <property type="protein sequence ID" value="KAL3821944.1"/>
    <property type="molecule type" value="Genomic_DNA"/>
</dbReference>
<evidence type="ECO:0000313" key="3">
    <source>
        <dbReference type="Proteomes" id="UP001530377"/>
    </source>
</evidence>
<proteinExistence type="predicted"/>
<feature type="region of interest" description="Disordered" evidence="1">
    <location>
        <begin position="1"/>
        <end position="37"/>
    </location>
</feature>
<gene>
    <name evidence="2" type="ORF">ACHAXA_004432</name>
</gene>
<accession>A0ABD3SBP5</accession>
<protein>
    <submittedName>
        <fullName evidence="2">Uncharacterized protein</fullName>
    </submittedName>
</protein>
<sequence length="168" mass="19100">MDAGTQSPLPIAASSESTLTPPPPSENPPEYIDAGNAGNDIELPLEYQVHEVDMNNPDMDPFEYAFRKYVPIPRAYFWDTASEANDNHRNLPFGIKSWHRSIYYLSELLRKAEAGGEMIANVLGVNDGPFNYVTSRMTEDEMTRSRTIVEERMEEVVEMKRRKEEGVV</sequence>
<name>A0ABD3SBP5_9STRA</name>
<reference evidence="2 3" key="1">
    <citation type="submission" date="2024-10" db="EMBL/GenBank/DDBJ databases">
        <title>Updated reference genomes for cyclostephanoid diatoms.</title>
        <authorList>
            <person name="Roberts W.R."/>
            <person name="Alverson A.J."/>
        </authorList>
    </citation>
    <scope>NUCLEOTIDE SEQUENCE [LARGE SCALE GENOMIC DNA]</scope>
    <source>
        <strain evidence="2 3">AJA228-03</strain>
    </source>
</reference>
<dbReference type="AlphaFoldDB" id="A0ABD3SBP5"/>
<evidence type="ECO:0000313" key="2">
    <source>
        <dbReference type="EMBL" id="KAL3821944.1"/>
    </source>
</evidence>
<comment type="caution">
    <text evidence="2">The sequence shown here is derived from an EMBL/GenBank/DDBJ whole genome shotgun (WGS) entry which is preliminary data.</text>
</comment>
<keyword evidence="3" id="KW-1185">Reference proteome</keyword>
<evidence type="ECO:0000256" key="1">
    <source>
        <dbReference type="SAM" id="MobiDB-lite"/>
    </source>
</evidence>
<dbReference type="Proteomes" id="UP001530377">
    <property type="component" value="Unassembled WGS sequence"/>
</dbReference>
<organism evidence="2 3">
    <name type="scientific">Cyclostephanos tholiformis</name>
    <dbReference type="NCBI Taxonomy" id="382380"/>
    <lineage>
        <taxon>Eukaryota</taxon>
        <taxon>Sar</taxon>
        <taxon>Stramenopiles</taxon>
        <taxon>Ochrophyta</taxon>
        <taxon>Bacillariophyta</taxon>
        <taxon>Coscinodiscophyceae</taxon>
        <taxon>Thalassiosirophycidae</taxon>
        <taxon>Stephanodiscales</taxon>
        <taxon>Stephanodiscaceae</taxon>
        <taxon>Cyclostephanos</taxon>
    </lineage>
</organism>